<sequence>MISQQSIIEANEVANFNNAVKLYNNKAYAAAQKLFEEVENSALNSSNLKSDASYYDAMCAVKLNQTNADKKVLGFVEKYPTSNKKNKAFFNVGNYYFANRKAAYALKWYQKVNTDLISEENRKELNFKMGYGLLVTKNLSLAKDKFLPLINDAKYGNDSRYYYGFIAYKLEDYGVAESTLKEIADNKSYKAEISYYLLDISFKAGKFERCVEVGKTLLKTAKRKDISEISKIIGESYFNLKKYNEAIPYLKAYKGKGRKWNNTDYYQLGYAYFKQNDFENAISYFNKIIDQKNSVSQNAYYHLAECYLNIDKKNEALNAFKAASEMSFNAEIKEDAALNYAKLSYEEGNPFENVSDVLQNYLKKYPKSSAYNEINGLVVSSFIHQKDYQGALDYLKKKKSIENSKFSYEVSLYRGIQLYNENKFKDALPYFTKSISSDLPEISNGGSYWEAETYYQLKEYQESLFRFKKIEDILNKDKYPLVSYNIGYAFFKLKNYDESSGFFNKFLSSNTTVEENIKYDAYLRLGDSYFAKREYKNAISAYEKIIQNKANEEDYAQYQIAMSYGFMNENNLKVKTLKKVVNDYNISNLKDDALYQLAITFTKLNQNTNAHKAYDRLLTKYTKSPFLARALVRQGLLYYNDGQNRKALEKFKFTASKYPNSSDAKEAVRNAKNIYIDEDNLDAYVAWTKTLKFVEVSDSEIENSSFSIAEKKYFEAKNSGAIFSLKKYLRNFPNGVHYLKATYYLADVFFNQKLYKQAIKKYMVVLDAGVSEFSEDVLTKLTQIYLQQDNIYEAIPLLEKLEQEAYITENILYAQSNLMRGYYKTKAYNQALDYAKKVLRNRKIDDDLKLDAKIIIARTAFKTEDLETAKTYFAEVEKEATNELKAETLYYNAYFKNKENEYEASNKIVQKLIADYSAYKYWGVKSYVIMAKNYYNLKDAYQATFILENIIKNFEQFDDVVKEAKVELEKIKENEAKTNNSVTPQNKN</sequence>
<dbReference type="Gene3D" id="1.25.40.10">
    <property type="entry name" value="Tetratricopeptide repeat domain"/>
    <property type="match status" value="6"/>
</dbReference>
<dbReference type="SMART" id="SM00028">
    <property type="entry name" value="TPR"/>
    <property type="match status" value="9"/>
</dbReference>
<feature type="repeat" description="TPR" evidence="3">
    <location>
        <begin position="262"/>
        <end position="295"/>
    </location>
</feature>
<dbReference type="Pfam" id="PF12895">
    <property type="entry name" value="ANAPC3"/>
    <property type="match status" value="1"/>
</dbReference>
<keyword evidence="4" id="KW-0175">Coiled coil</keyword>
<gene>
    <name evidence="5" type="ORF">BTO18_09020</name>
</gene>
<feature type="coiled-coil region" evidence="4">
    <location>
        <begin position="954"/>
        <end position="981"/>
    </location>
</feature>
<keyword evidence="1" id="KW-0677">Repeat</keyword>
<feature type="repeat" description="TPR" evidence="3">
    <location>
        <begin position="628"/>
        <end position="661"/>
    </location>
</feature>
<dbReference type="InterPro" id="IPR050498">
    <property type="entry name" value="Ycf3"/>
</dbReference>
<evidence type="ECO:0000313" key="5">
    <source>
        <dbReference type="EMBL" id="PQJ79303.1"/>
    </source>
</evidence>
<accession>A0A2S7WNY8</accession>
<evidence type="ECO:0000256" key="4">
    <source>
        <dbReference type="SAM" id="Coils"/>
    </source>
</evidence>
<organism evidence="5 6">
    <name type="scientific">Polaribacter porphyrae</name>
    <dbReference type="NCBI Taxonomy" id="1137780"/>
    <lineage>
        <taxon>Bacteria</taxon>
        <taxon>Pseudomonadati</taxon>
        <taxon>Bacteroidota</taxon>
        <taxon>Flavobacteriia</taxon>
        <taxon>Flavobacteriales</taxon>
        <taxon>Flavobacteriaceae</taxon>
    </lineage>
</organism>
<dbReference type="Proteomes" id="UP000238882">
    <property type="component" value="Unassembled WGS sequence"/>
</dbReference>
<name>A0A2S7WNY8_9FLAO</name>
<proteinExistence type="predicted"/>
<evidence type="ECO:0000256" key="1">
    <source>
        <dbReference type="ARBA" id="ARBA00022737"/>
    </source>
</evidence>
<evidence type="ECO:0000256" key="2">
    <source>
        <dbReference type="ARBA" id="ARBA00022803"/>
    </source>
</evidence>
<reference evidence="5 6" key="1">
    <citation type="submission" date="2016-12" db="EMBL/GenBank/DDBJ databases">
        <title>Trade-off between light-utilization and light-protection in marine flavobacteria.</title>
        <authorList>
            <person name="Kumagai Y."/>
            <person name="Yoshizawa S."/>
            <person name="Kogure K."/>
            <person name="Iwasaki W."/>
        </authorList>
    </citation>
    <scope>NUCLEOTIDE SEQUENCE [LARGE SCALE GENOMIC DNA]</scope>
    <source>
        <strain evidence="5 6">NBRC 108759</strain>
    </source>
</reference>
<dbReference type="AlphaFoldDB" id="A0A2S7WNY8"/>
<evidence type="ECO:0000313" key="6">
    <source>
        <dbReference type="Proteomes" id="UP000238882"/>
    </source>
</evidence>
<dbReference type="OrthoDB" id="9814448at2"/>
<dbReference type="PANTHER" id="PTHR44858">
    <property type="entry name" value="TETRATRICOPEPTIDE REPEAT PROTEIN 6"/>
    <property type="match status" value="1"/>
</dbReference>
<dbReference type="PANTHER" id="PTHR44858:SF1">
    <property type="entry name" value="UDP-N-ACETYLGLUCOSAMINE--PEPTIDE N-ACETYLGLUCOSAMINYLTRANSFERASE SPINDLY-RELATED"/>
    <property type="match status" value="1"/>
</dbReference>
<comment type="caution">
    <text evidence="5">The sequence shown here is derived from an EMBL/GenBank/DDBJ whole genome shotgun (WGS) entry which is preliminary data.</text>
</comment>
<feature type="repeat" description="TPR" evidence="3">
    <location>
        <begin position="519"/>
        <end position="552"/>
    </location>
</feature>
<dbReference type="Pfam" id="PF13174">
    <property type="entry name" value="TPR_6"/>
    <property type="match status" value="3"/>
</dbReference>
<evidence type="ECO:0008006" key="7">
    <source>
        <dbReference type="Google" id="ProtNLM"/>
    </source>
</evidence>
<dbReference type="SUPFAM" id="SSF48452">
    <property type="entry name" value="TPR-like"/>
    <property type="match status" value="3"/>
</dbReference>
<dbReference type="PROSITE" id="PS50005">
    <property type="entry name" value="TPR"/>
    <property type="match status" value="4"/>
</dbReference>
<keyword evidence="6" id="KW-1185">Reference proteome</keyword>
<dbReference type="EMBL" id="MSCN01000001">
    <property type="protein sequence ID" value="PQJ79303.1"/>
    <property type="molecule type" value="Genomic_DNA"/>
</dbReference>
<keyword evidence="2 3" id="KW-0802">TPR repeat</keyword>
<protein>
    <recommendedName>
        <fullName evidence="7">Outer membrane lipoprotein BamD-like domain-containing protein</fullName>
    </recommendedName>
</protein>
<dbReference type="InterPro" id="IPR011990">
    <property type="entry name" value="TPR-like_helical_dom_sf"/>
</dbReference>
<dbReference type="SUPFAM" id="SSF81901">
    <property type="entry name" value="HCP-like"/>
    <property type="match status" value="1"/>
</dbReference>
<dbReference type="InterPro" id="IPR019734">
    <property type="entry name" value="TPR_rpt"/>
</dbReference>
<feature type="repeat" description="TPR" evidence="3">
    <location>
        <begin position="297"/>
        <end position="330"/>
    </location>
</feature>
<evidence type="ECO:0000256" key="3">
    <source>
        <dbReference type="PROSITE-ProRule" id="PRU00339"/>
    </source>
</evidence>